<dbReference type="EMBL" id="CP060635">
    <property type="protein sequence ID" value="QNM09733.1"/>
    <property type="molecule type" value="Genomic_DNA"/>
</dbReference>
<dbReference type="RefSeq" id="WP_118643632.1">
    <property type="nucleotide sequence ID" value="NZ_CP060635.1"/>
</dbReference>
<dbReference type="Gene3D" id="3.40.50.720">
    <property type="entry name" value="NAD(P)-binding Rossmann-like Domain"/>
    <property type="match status" value="2"/>
</dbReference>
<accession>A0A7G9GG01</accession>
<dbReference type="PROSITE" id="PS00671">
    <property type="entry name" value="D_2_HYDROXYACID_DH_3"/>
    <property type="match status" value="1"/>
</dbReference>
<dbReference type="InterPro" id="IPR029753">
    <property type="entry name" value="D-isomer_DH_CS"/>
</dbReference>
<feature type="domain" description="D-isomer specific 2-hydroxyacid dehydrogenase catalytic" evidence="5">
    <location>
        <begin position="8"/>
        <end position="326"/>
    </location>
</feature>
<evidence type="ECO:0000313" key="8">
    <source>
        <dbReference type="Proteomes" id="UP000515860"/>
    </source>
</evidence>
<feature type="domain" description="D-isomer specific 2-hydroxyacid dehydrogenase NAD-binding" evidence="6">
    <location>
        <begin position="109"/>
        <end position="294"/>
    </location>
</feature>
<dbReference type="InterPro" id="IPR058205">
    <property type="entry name" value="D-LDH-like"/>
</dbReference>
<dbReference type="AlphaFoldDB" id="A0A7G9GG01"/>
<dbReference type="GO" id="GO:0051287">
    <property type="term" value="F:NAD binding"/>
    <property type="evidence" value="ECO:0007669"/>
    <property type="project" value="InterPro"/>
</dbReference>
<keyword evidence="8" id="KW-1185">Reference proteome</keyword>
<dbReference type="SUPFAM" id="SSF51735">
    <property type="entry name" value="NAD(P)-binding Rossmann-fold domains"/>
    <property type="match status" value="1"/>
</dbReference>
<sequence length="326" mass="36275">MKLAVYSCRTDERPLFEKYAAQYQIRLALTSEAPSLENASLTEGCQAVCVITTAVPPEIIDIWHSYGVKVISTRTVGYEHVDYKYAASLGIAVSNVSYTPHTVAEYTVMAILMVIRRMKTILIRYIGQDYSLDNIRGRELCHMTVGVVGTGRIGEAVVENLSGFGCKILANNLVEKESVKKLATYTDMDTIWNECDLITFHVPATADTWHMVNADTLSRMKDGVILINMARGSLIDTTALIEALENHKVAAAALDVLEDESHIYYKDFKYTPVAHHEMAILNSMPNVLLTPHTAFFTDEAVSDMIEYSMTSCLATVRGDKNPFQIN</sequence>
<dbReference type="Pfam" id="PF00389">
    <property type="entry name" value="2-Hacid_dh"/>
    <property type="match status" value="1"/>
</dbReference>
<dbReference type="InterPro" id="IPR006139">
    <property type="entry name" value="D-isomer_2_OHA_DH_cat_dom"/>
</dbReference>
<keyword evidence="3" id="KW-0520">NAD</keyword>
<keyword evidence="2 4" id="KW-0560">Oxidoreductase</keyword>
<dbReference type="Pfam" id="PF02826">
    <property type="entry name" value="2-Hacid_dh_C"/>
    <property type="match status" value="1"/>
</dbReference>
<dbReference type="PANTHER" id="PTHR43026">
    <property type="entry name" value="2-HYDROXYACID DEHYDROGENASE HOMOLOG 1-RELATED"/>
    <property type="match status" value="1"/>
</dbReference>
<organism evidence="7 8">
    <name type="scientific">Wansuia hejianensis</name>
    <dbReference type="NCBI Taxonomy" id="2763667"/>
    <lineage>
        <taxon>Bacteria</taxon>
        <taxon>Bacillati</taxon>
        <taxon>Bacillota</taxon>
        <taxon>Clostridia</taxon>
        <taxon>Lachnospirales</taxon>
        <taxon>Lachnospiraceae</taxon>
        <taxon>Wansuia</taxon>
    </lineage>
</organism>
<dbReference type="PANTHER" id="PTHR43026:SF1">
    <property type="entry name" value="2-HYDROXYACID DEHYDROGENASE HOMOLOG 1-RELATED"/>
    <property type="match status" value="1"/>
</dbReference>
<evidence type="ECO:0000256" key="4">
    <source>
        <dbReference type="RuleBase" id="RU003719"/>
    </source>
</evidence>
<evidence type="ECO:0000256" key="2">
    <source>
        <dbReference type="ARBA" id="ARBA00023002"/>
    </source>
</evidence>
<dbReference type="InterPro" id="IPR036291">
    <property type="entry name" value="NAD(P)-bd_dom_sf"/>
</dbReference>
<evidence type="ECO:0000256" key="3">
    <source>
        <dbReference type="ARBA" id="ARBA00023027"/>
    </source>
</evidence>
<reference evidence="7 8" key="1">
    <citation type="submission" date="2020-08" db="EMBL/GenBank/DDBJ databases">
        <authorList>
            <person name="Liu C."/>
            <person name="Sun Q."/>
        </authorList>
    </citation>
    <scope>NUCLEOTIDE SEQUENCE [LARGE SCALE GENOMIC DNA]</scope>
    <source>
        <strain evidence="7 8">NSJ-29</strain>
    </source>
</reference>
<dbReference type="CDD" id="cd12185">
    <property type="entry name" value="HGDH_LDH_like"/>
    <property type="match status" value="1"/>
</dbReference>
<protein>
    <submittedName>
        <fullName evidence="7">Lactate dehydrogenase</fullName>
    </submittedName>
</protein>
<evidence type="ECO:0000259" key="6">
    <source>
        <dbReference type="Pfam" id="PF02826"/>
    </source>
</evidence>
<dbReference type="GO" id="GO:0008720">
    <property type="term" value="F:D-lactate dehydrogenase (NAD+) activity"/>
    <property type="evidence" value="ECO:0007669"/>
    <property type="project" value="TreeGrafter"/>
</dbReference>
<proteinExistence type="inferred from homology"/>
<gene>
    <name evidence="7" type="ORF">H9Q79_05440</name>
</gene>
<evidence type="ECO:0000256" key="1">
    <source>
        <dbReference type="ARBA" id="ARBA00005854"/>
    </source>
</evidence>
<evidence type="ECO:0000259" key="5">
    <source>
        <dbReference type="Pfam" id="PF00389"/>
    </source>
</evidence>
<dbReference type="SUPFAM" id="SSF52283">
    <property type="entry name" value="Formate/glycerate dehydrogenase catalytic domain-like"/>
    <property type="match status" value="1"/>
</dbReference>
<comment type="similarity">
    <text evidence="1 4">Belongs to the D-isomer specific 2-hydroxyacid dehydrogenase family.</text>
</comment>
<dbReference type="KEGG" id="whj:H9Q79_05440"/>
<evidence type="ECO:0000313" key="7">
    <source>
        <dbReference type="EMBL" id="QNM09733.1"/>
    </source>
</evidence>
<name>A0A7G9GG01_9FIRM</name>
<dbReference type="Proteomes" id="UP000515860">
    <property type="component" value="Chromosome"/>
</dbReference>
<dbReference type="InterPro" id="IPR006140">
    <property type="entry name" value="D-isomer_DH_NAD-bd"/>
</dbReference>